<evidence type="ECO:0000256" key="1">
    <source>
        <dbReference type="SAM" id="MobiDB-lite"/>
    </source>
</evidence>
<reference evidence="3" key="1">
    <citation type="journal article" date="2012" name="Nat. Biotechnol.">
        <title>Reference genome sequence of the model plant Setaria.</title>
        <authorList>
            <person name="Bennetzen J.L."/>
            <person name="Schmutz J."/>
            <person name="Wang H."/>
            <person name="Percifield R."/>
            <person name="Hawkins J."/>
            <person name="Pontaroli A.C."/>
            <person name="Estep M."/>
            <person name="Feng L."/>
            <person name="Vaughn J.N."/>
            <person name="Grimwood J."/>
            <person name="Jenkins J."/>
            <person name="Barry K."/>
            <person name="Lindquist E."/>
            <person name="Hellsten U."/>
            <person name="Deshpande S."/>
            <person name="Wang X."/>
            <person name="Wu X."/>
            <person name="Mitros T."/>
            <person name="Triplett J."/>
            <person name="Yang X."/>
            <person name="Ye C.Y."/>
            <person name="Mauro-Herrera M."/>
            <person name="Wang L."/>
            <person name="Li P."/>
            <person name="Sharma M."/>
            <person name="Sharma R."/>
            <person name="Ronald P.C."/>
            <person name="Panaud O."/>
            <person name="Kellogg E.A."/>
            <person name="Brutnell T.P."/>
            <person name="Doust A.N."/>
            <person name="Tuskan G.A."/>
            <person name="Rokhsar D."/>
            <person name="Devos K.M."/>
        </authorList>
    </citation>
    <scope>NUCLEOTIDE SEQUENCE [LARGE SCALE GENOMIC DNA]</scope>
    <source>
        <strain evidence="3">cv. Yugu1</strain>
    </source>
</reference>
<evidence type="ECO:0000313" key="3">
    <source>
        <dbReference type="Proteomes" id="UP000004995"/>
    </source>
</evidence>
<proteinExistence type="predicted"/>
<reference evidence="2" key="2">
    <citation type="submission" date="2018-08" db="UniProtKB">
        <authorList>
            <consortium name="EnsemblPlants"/>
        </authorList>
    </citation>
    <scope>IDENTIFICATION</scope>
    <source>
        <strain evidence="2">Yugu1</strain>
    </source>
</reference>
<dbReference type="AlphaFoldDB" id="K4A3N0"/>
<dbReference type="Gramene" id="KQL23687">
    <property type="protein sequence ID" value="KQL23687"/>
    <property type="gene ID" value="SETIT_033483mg"/>
</dbReference>
<feature type="region of interest" description="Disordered" evidence="1">
    <location>
        <begin position="24"/>
        <end position="46"/>
    </location>
</feature>
<dbReference type="HOGENOM" id="CLU_3192268_0_0_1"/>
<dbReference type="Proteomes" id="UP000004995">
    <property type="component" value="Unassembled WGS sequence"/>
</dbReference>
<name>K4A3N0_SETIT</name>
<keyword evidence="3" id="KW-1185">Reference proteome</keyword>
<organism evidence="2 3">
    <name type="scientific">Setaria italica</name>
    <name type="common">Foxtail millet</name>
    <name type="synonym">Panicum italicum</name>
    <dbReference type="NCBI Taxonomy" id="4555"/>
    <lineage>
        <taxon>Eukaryota</taxon>
        <taxon>Viridiplantae</taxon>
        <taxon>Streptophyta</taxon>
        <taxon>Embryophyta</taxon>
        <taxon>Tracheophyta</taxon>
        <taxon>Spermatophyta</taxon>
        <taxon>Magnoliopsida</taxon>
        <taxon>Liliopsida</taxon>
        <taxon>Poales</taxon>
        <taxon>Poaceae</taxon>
        <taxon>PACMAD clade</taxon>
        <taxon>Panicoideae</taxon>
        <taxon>Panicodae</taxon>
        <taxon>Paniceae</taxon>
        <taxon>Cenchrinae</taxon>
        <taxon>Setaria</taxon>
    </lineage>
</organism>
<dbReference type="EMBL" id="AGNK02000899">
    <property type="status" value="NOT_ANNOTATED_CDS"/>
    <property type="molecule type" value="Genomic_DNA"/>
</dbReference>
<dbReference type="EnsemblPlants" id="KQL23687">
    <property type="protein sequence ID" value="KQL23687"/>
    <property type="gene ID" value="SETIT_033483mg"/>
</dbReference>
<evidence type="ECO:0000313" key="2">
    <source>
        <dbReference type="EnsemblPlants" id="KQL23687"/>
    </source>
</evidence>
<dbReference type="InParanoid" id="K4A3N0"/>
<sequence length="46" mass="4778">MTMWVASLPSPTVKVRLGVSHEPTAESAANAAVASRKEGEEAVAKL</sequence>
<feature type="compositionally biased region" description="Basic and acidic residues" evidence="1">
    <location>
        <begin position="35"/>
        <end position="46"/>
    </location>
</feature>
<feature type="compositionally biased region" description="Low complexity" evidence="1">
    <location>
        <begin position="25"/>
        <end position="34"/>
    </location>
</feature>
<protein>
    <submittedName>
        <fullName evidence="2">Uncharacterized protein</fullName>
    </submittedName>
</protein>
<accession>K4A3N0</accession>